<protein>
    <submittedName>
        <fullName evidence="2">Uncharacterized protein</fullName>
    </submittedName>
</protein>
<accession>A0A8J5VIQ0</accession>
<proteinExistence type="predicted"/>
<comment type="caution">
    <text evidence="2">The sequence shown here is derived from an EMBL/GenBank/DDBJ whole genome shotgun (WGS) entry which is preliminary data.</text>
</comment>
<sequence>MGSKKFAKNRLLCAKNRPFKQIHECVACRGWYTCWGSEWTAGAAGEGPLCAGGGGGSGGDVVASSKGNVNGESRGGGGHLEGI</sequence>
<name>A0A8J5VIQ0_ZIZPA</name>
<keyword evidence="3" id="KW-1185">Reference proteome</keyword>
<evidence type="ECO:0000313" key="2">
    <source>
        <dbReference type="EMBL" id="KAG8072557.1"/>
    </source>
</evidence>
<gene>
    <name evidence="2" type="ORF">GUJ93_ZPchr0006g45050</name>
</gene>
<reference evidence="2" key="2">
    <citation type="submission" date="2021-02" db="EMBL/GenBank/DDBJ databases">
        <authorList>
            <person name="Kimball J.A."/>
            <person name="Haas M.W."/>
            <person name="Macchietto M."/>
            <person name="Kono T."/>
            <person name="Duquette J."/>
            <person name="Shao M."/>
        </authorList>
    </citation>
    <scope>NUCLEOTIDE SEQUENCE</scope>
    <source>
        <tissue evidence="2">Fresh leaf tissue</tissue>
    </source>
</reference>
<evidence type="ECO:0000256" key="1">
    <source>
        <dbReference type="SAM" id="MobiDB-lite"/>
    </source>
</evidence>
<reference evidence="2" key="1">
    <citation type="journal article" date="2021" name="bioRxiv">
        <title>Whole Genome Assembly and Annotation of Northern Wild Rice, Zizania palustris L., Supports a Whole Genome Duplication in the Zizania Genus.</title>
        <authorList>
            <person name="Haas M."/>
            <person name="Kono T."/>
            <person name="Macchietto M."/>
            <person name="Millas R."/>
            <person name="McGilp L."/>
            <person name="Shao M."/>
            <person name="Duquette J."/>
            <person name="Hirsch C.N."/>
            <person name="Kimball J."/>
        </authorList>
    </citation>
    <scope>NUCLEOTIDE SEQUENCE</scope>
    <source>
        <tissue evidence="2">Fresh leaf tissue</tissue>
    </source>
</reference>
<feature type="region of interest" description="Disordered" evidence="1">
    <location>
        <begin position="62"/>
        <end position="83"/>
    </location>
</feature>
<dbReference type="Proteomes" id="UP000729402">
    <property type="component" value="Unassembled WGS sequence"/>
</dbReference>
<organism evidence="2 3">
    <name type="scientific">Zizania palustris</name>
    <name type="common">Northern wild rice</name>
    <dbReference type="NCBI Taxonomy" id="103762"/>
    <lineage>
        <taxon>Eukaryota</taxon>
        <taxon>Viridiplantae</taxon>
        <taxon>Streptophyta</taxon>
        <taxon>Embryophyta</taxon>
        <taxon>Tracheophyta</taxon>
        <taxon>Spermatophyta</taxon>
        <taxon>Magnoliopsida</taxon>
        <taxon>Liliopsida</taxon>
        <taxon>Poales</taxon>
        <taxon>Poaceae</taxon>
        <taxon>BOP clade</taxon>
        <taxon>Oryzoideae</taxon>
        <taxon>Oryzeae</taxon>
        <taxon>Zizaniinae</taxon>
        <taxon>Zizania</taxon>
    </lineage>
</organism>
<evidence type="ECO:0000313" key="3">
    <source>
        <dbReference type="Proteomes" id="UP000729402"/>
    </source>
</evidence>
<dbReference type="EMBL" id="JAAALK010000283">
    <property type="protein sequence ID" value="KAG8072557.1"/>
    <property type="molecule type" value="Genomic_DNA"/>
</dbReference>
<dbReference type="AlphaFoldDB" id="A0A8J5VIQ0"/>
<feature type="compositionally biased region" description="Gly residues" evidence="1">
    <location>
        <begin position="73"/>
        <end position="83"/>
    </location>
</feature>